<name>A0ABQ1RDT2_9ALTE</name>
<comment type="caution">
    <text evidence="2">The sequence shown here is derived from an EMBL/GenBank/DDBJ whole genome shotgun (WGS) entry which is preliminary data.</text>
</comment>
<dbReference type="Gene3D" id="3.40.190.10">
    <property type="entry name" value="Periplasmic binding protein-like II"/>
    <property type="match status" value="2"/>
</dbReference>
<dbReference type="EMBL" id="BMGJ01000006">
    <property type="protein sequence ID" value="GGD63843.1"/>
    <property type="molecule type" value="Genomic_DNA"/>
</dbReference>
<accession>A0ABQ1RDT2</accession>
<feature type="chain" id="PRO_5045907107" description="Solute-binding protein family 3/N-terminal domain-containing protein" evidence="1">
    <location>
        <begin position="20"/>
        <end position="250"/>
    </location>
</feature>
<organism evidence="2 3">
    <name type="scientific">Lacimicrobium alkaliphilum</name>
    <dbReference type="NCBI Taxonomy" id="1526571"/>
    <lineage>
        <taxon>Bacteria</taxon>
        <taxon>Pseudomonadati</taxon>
        <taxon>Pseudomonadota</taxon>
        <taxon>Gammaproteobacteria</taxon>
        <taxon>Alteromonadales</taxon>
        <taxon>Alteromonadaceae</taxon>
        <taxon>Lacimicrobium</taxon>
    </lineage>
</organism>
<protein>
    <recommendedName>
        <fullName evidence="4">Solute-binding protein family 3/N-terminal domain-containing protein</fullName>
    </recommendedName>
</protein>
<dbReference type="SUPFAM" id="SSF53850">
    <property type="entry name" value="Periplasmic binding protein-like II"/>
    <property type="match status" value="1"/>
</dbReference>
<keyword evidence="1" id="KW-0732">Signal</keyword>
<feature type="signal peptide" evidence="1">
    <location>
        <begin position="1"/>
        <end position="19"/>
    </location>
</feature>
<evidence type="ECO:0000313" key="2">
    <source>
        <dbReference type="EMBL" id="GGD63843.1"/>
    </source>
</evidence>
<sequence>MRQVICLAGLLTVSWLSFAAPPVTKPKLTIGVQAINHYPHYDITSGTLRGFAGDLFRLFAEANQIELEFVPLPVKRLSREIHRSVDFVYPDNPKWQALREGDDGRHYSQPVVLNRGVALVLPAAQTIRLEQVKSVSIVRGFTPTKWMALQSQHNYQFVEVQNTRVAAMMALKGRVDAAEVEYHVAMHHLTELGLENMLVVAEHLPQSSVWYHVSTLEALEMLAEFDLFLVEQNLTIERLAEKYQLNDTPE</sequence>
<reference evidence="3" key="1">
    <citation type="journal article" date="2019" name="Int. J. Syst. Evol. Microbiol.">
        <title>The Global Catalogue of Microorganisms (GCM) 10K type strain sequencing project: providing services to taxonomists for standard genome sequencing and annotation.</title>
        <authorList>
            <consortium name="The Broad Institute Genomics Platform"/>
            <consortium name="The Broad Institute Genome Sequencing Center for Infectious Disease"/>
            <person name="Wu L."/>
            <person name="Ma J."/>
        </authorList>
    </citation>
    <scope>NUCLEOTIDE SEQUENCE [LARGE SCALE GENOMIC DNA]</scope>
    <source>
        <strain evidence="3">CGMCC 1.12923</strain>
    </source>
</reference>
<gene>
    <name evidence="2" type="ORF">GCM10011357_19010</name>
</gene>
<evidence type="ECO:0000256" key="1">
    <source>
        <dbReference type="SAM" id="SignalP"/>
    </source>
</evidence>
<dbReference type="RefSeq" id="WP_180237130.1">
    <property type="nucleotide sequence ID" value="NZ_BMGJ01000006.1"/>
</dbReference>
<evidence type="ECO:0008006" key="4">
    <source>
        <dbReference type="Google" id="ProtNLM"/>
    </source>
</evidence>
<keyword evidence="3" id="KW-1185">Reference proteome</keyword>
<evidence type="ECO:0000313" key="3">
    <source>
        <dbReference type="Proteomes" id="UP000614272"/>
    </source>
</evidence>
<dbReference type="Proteomes" id="UP000614272">
    <property type="component" value="Unassembled WGS sequence"/>
</dbReference>
<proteinExistence type="predicted"/>